<feature type="domain" description="Integrase catalytic" evidence="1">
    <location>
        <begin position="786"/>
        <end position="908"/>
    </location>
</feature>
<dbReference type="GO" id="GO:0071897">
    <property type="term" value="P:DNA biosynthetic process"/>
    <property type="evidence" value="ECO:0007669"/>
    <property type="project" value="UniProtKB-ARBA"/>
</dbReference>
<dbReference type="RefSeq" id="XP_024875383.1">
    <property type="nucleotide sequence ID" value="XM_025019615.1"/>
</dbReference>
<dbReference type="AlphaFoldDB" id="A0A6J1Q123"/>
<dbReference type="InterPro" id="IPR040676">
    <property type="entry name" value="DUF5641"/>
</dbReference>
<dbReference type="GO" id="GO:0003676">
    <property type="term" value="F:nucleic acid binding"/>
    <property type="evidence" value="ECO:0007669"/>
    <property type="project" value="InterPro"/>
</dbReference>
<sequence length="996" mass="114140">NGKLHNARALLDNAATLNFITSDLLNKLDLKPRKVEGRVTGFRGNTTLTTEMVTATVKSKLPKYSESLTFTVIDQITSRIPGNRVDMLLGASVFWSILQQERIQLSDEQPVFQKTSLGWILGGKLMPIGTTPTSRICCTITNGDLNEQLERFWEIERCELERNLTLEEVACEKHFESTTYRNENGRFVVSLPLKGEIKSLGEHNAMKSLKSMERRFAKDPILHQRYLSFLQEYESMGHMELVPENQEDPDVVNYLPHHGVTREESDTTKLRVVFNASCRTSSGISLNNLLMVGPETKPELSNHVLRLRQDDYVLTADIVKMFRQIKIARRDRALLRILWRENIQAPIRTYELTTVTYGTASAAYQAKRCLKQLAIDNAKVYPDAARSIEDDFYMDDWGIGSKSVQRLQRRKQEVIQILASAGMELQKWHSNASELLPSSETEVAIPAGPCKSKRSIFYVIAQIYDPMGLIGPVVVKAKLFMRRLWKLSIDWDDKIPVELMLEWNSYKERLEAMEEIKIPRQVVTREAVHIEMHGFCDASQSAYGACIYLCSIDAKGNRTARLLTSKSRIAPLKILSIPRLTRQDEWRHVRTKSNPADIISRGIDPRELPKSEMWWSGSPWLRASSDQWPNDIIKEIPEELQEKSRGTVLVTVQEDEYNLLERFSSLSKLRRIVAYCYRFVENCRKQASQRRIGSLKVEELTAANTALVKMAQRQAFAQEIWDKGNKGKVSRNSRILSLNPFVDERGVFRVRGRLMNAALSYDQRFPIILPSKHPFSTLLIREMYYKNLHADNGRNFVGAKNELNNLAKFLQSESVKSKILEFTAEQMIEWTFIPPYSPHVGELWEAAVKSAKSHLKAVIRPTSLTFEELTTVFAQIEAILNSRPLTPVSADPSDLTALKPGHFLVGAPLTAIPEPDLDEVPLNRLSRFQLLSSFVQGFWKRWMREYVTQLQSRQKWKETLPNPHLKIGALVLLRDDNAPPLQWRLGRIRFLEDLMD</sequence>
<name>A0A6J1Q123_9HYME</name>
<dbReference type="PANTHER" id="PTHR47331">
    <property type="entry name" value="PHD-TYPE DOMAIN-CONTAINING PROTEIN"/>
    <property type="match status" value="1"/>
</dbReference>
<organism evidence="2 3">
    <name type="scientific">Temnothorax curvispinosus</name>
    <dbReference type="NCBI Taxonomy" id="300111"/>
    <lineage>
        <taxon>Eukaryota</taxon>
        <taxon>Metazoa</taxon>
        <taxon>Ecdysozoa</taxon>
        <taxon>Arthropoda</taxon>
        <taxon>Hexapoda</taxon>
        <taxon>Insecta</taxon>
        <taxon>Pterygota</taxon>
        <taxon>Neoptera</taxon>
        <taxon>Endopterygota</taxon>
        <taxon>Hymenoptera</taxon>
        <taxon>Apocrita</taxon>
        <taxon>Aculeata</taxon>
        <taxon>Formicoidea</taxon>
        <taxon>Formicidae</taxon>
        <taxon>Myrmicinae</taxon>
        <taxon>Temnothorax</taxon>
    </lineage>
</organism>
<dbReference type="InterPro" id="IPR008042">
    <property type="entry name" value="Retrotrans_Pao"/>
</dbReference>
<dbReference type="Gene3D" id="3.10.10.10">
    <property type="entry name" value="HIV Type 1 Reverse Transcriptase, subunit A, domain 1"/>
    <property type="match status" value="1"/>
</dbReference>
<dbReference type="PANTHER" id="PTHR47331:SF5">
    <property type="entry name" value="RIBONUCLEASE H"/>
    <property type="match status" value="1"/>
</dbReference>
<protein>
    <submittedName>
        <fullName evidence="3">Uncharacterized protein LOC112456855</fullName>
    </submittedName>
</protein>
<evidence type="ECO:0000313" key="3">
    <source>
        <dbReference type="RefSeq" id="XP_024875383.1"/>
    </source>
</evidence>
<dbReference type="GO" id="GO:0042575">
    <property type="term" value="C:DNA polymerase complex"/>
    <property type="evidence" value="ECO:0007669"/>
    <property type="project" value="UniProtKB-ARBA"/>
</dbReference>
<accession>A0A6J1Q123</accession>
<dbReference type="SUPFAM" id="SSF56672">
    <property type="entry name" value="DNA/RNA polymerases"/>
    <property type="match status" value="1"/>
</dbReference>
<dbReference type="InterPro" id="IPR001584">
    <property type="entry name" value="Integrase_cat-core"/>
</dbReference>
<proteinExistence type="predicted"/>
<dbReference type="InterPro" id="IPR021109">
    <property type="entry name" value="Peptidase_aspartic_dom_sf"/>
</dbReference>
<dbReference type="InterPro" id="IPR043502">
    <property type="entry name" value="DNA/RNA_pol_sf"/>
</dbReference>
<dbReference type="Proteomes" id="UP000504618">
    <property type="component" value="Unplaced"/>
</dbReference>
<reference evidence="3" key="1">
    <citation type="submission" date="2025-08" db="UniProtKB">
        <authorList>
            <consortium name="RefSeq"/>
        </authorList>
    </citation>
    <scope>IDENTIFICATION</scope>
    <source>
        <tissue evidence="3">Whole body</tissue>
    </source>
</reference>
<dbReference type="InterPro" id="IPR036397">
    <property type="entry name" value="RNaseH_sf"/>
</dbReference>
<dbReference type="CDD" id="cd00303">
    <property type="entry name" value="retropepsin_like"/>
    <property type="match status" value="1"/>
</dbReference>
<dbReference type="SUPFAM" id="SSF53098">
    <property type="entry name" value="Ribonuclease H-like"/>
    <property type="match status" value="1"/>
</dbReference>
<dbReference type="InterPro" id="IPR012337">
    <property type="entry name" value="RNaseH-like_sf"/>
</dbReference>
<dbReference type="Gene3D" id="3.30.420.10">
    <property type="entry name" value="Ribonuclease H-like superfamily/Ribonuclease H"/>
    <property type="match status" value="1"/>
</dbReference>
<dbReference type="Pfam" id="PF05380">
    <property type="entry name" value="Peptidase_A17"/>
    <property type="match status" value="1"/>
</dbReference>
<dbReference type="Pfam" id="PF13650">
    <property type="entry name" value="Asp_protease_2"/>
    <property type="match status" value="1"/>
</dbReference>
<keyword evidence="2" id="KW-1185">Reference proteome</keyword>
<dbReference type="GO" id="GO:0015074">
    <property type="term" value="P:DNA integration"/>
    <property type="evidence" value="ECO:0007669"/>
    <property type="project" value="InterPro"/>
</dbReference>
<dbReference type="OrthoDB" id="7549627at2759"/>
<dbReference type="InterPro" id="IPR043128">
    <property type="entry name" value="Rev_trsase/Diguanyl_cyclase"/>
</dbReference>
<feature type="non-terminal residue" evidence="3">
    <location>
        <position position="1"/>
    </location>
</feature>
<dbReference type="Gene3D" id="3.30.70.270">
    <property type="match status" value="1"/>
</dbReference>
<dbReference type="PROSITE" id="PS50994">
    <property type="entry name" value="INTEGRASE"/>
    <property type="match status" value="1"/>
</dbReference>
<evidence type="ECO:0000259" key="1">
    <source>
        <dbReference type="PROSITE" id="PS50994"/>
    </source>
</evidence>
<dbReference type="Pfam" id="PF18701">
    <property type="entry name" value="DUF5641"/>
    <property type="match status" value="1"/>
</dbReference>
<dbReference type="Gene3D" id="2.40.70.10">
    <property type="entry name" value="Acid Proteases"/>
    <property type="match status" value="1"/>
</dbReference>
<evidence type="ECO:0000313" key="2">
    <source>
        <dbReference type="Proteomes" id="UP000504618"/>
    </source>
</evidence>
<gene>
    <name evidence="3" type="primary">LOC112456855</name>
</gene>
<dbReference type="GeneID" id="112456855"/>